<evidence type="ECO:0000256" key="3">
    <source>
        <dbReference type="ARBA" id="ARBA00022475"/>
    </source>
</evidence>
<keyword evidence="13" id="KW-1185">Reference proteome</keyword>
<dbReference type="InParanoid" id="A0A1S2ZCC2"/>
<evidence type="ECO:0000256" key="8">
    <source>
        <dbReference type="ARBA" id="ARBA00023136"/>
    </source>
</evidence>
<dbReference type="Pfam" id="PF03402">
    <property type="entry name" value="V1R"/>
    <property type="match status" value="1"/>
</dbReference>
<dbReference type="AlphaFoldDB" id="A0A1S2ZCC2"/>
<dbReference type="CDD" id="cd13949">
    <property type="entry name" value="7tm_V1R_pheromone"/>
    <property type="match status" value="1"/>
</dbReference>
<keyword evidence="10 11" id="KW-0807">Transducer</keyword>
<evidence type="ECO:0000259" key="12">
    <source>
        <dbReference type="PROSITE" id="PS50262"/>
    </source>
</evidence>
<dbReference type="PROSITE" id="PS50262">
    <property type="entry name" value="G_PROTEIN_RECEP_F1_2"/>
    <property type="match status" value="1"/>
</dbReference>
<gene>
    <name evidence="14" type="primary">LOC103108221</name>
</gene>
<feature type="domain" description="G-protein coupled receptors family 1 profile" evidence="12">
    <location>
        <begin position="29"/>
        <end position="291"/>
    </location>
</feature>
<dbReference type="SUPFAM" id="SSF81321">
    <property type="entry name" value="Family A G protein-coupled receptor-like"/>
    <property type="match status" value="1"/>
</dbReference>
<reference evidence="14" key="1">
    <citation type="submission" date="2025-08" db="UniProtKB">
        <authorList>
            <consortium name="RefSeq"/>
        </authorList>
    </citation>
    <scope>IDENTIFICATION</scope>
</reference>
<keyword evidence="9 11" id="KW-0675">Receptor</keyword>
<evidence type="ECO:0000256" key="1">
    <source>
        <dbReference type="ARBA" id="ARBA00004651"/>
    </source>
</evidence>
<accession>A0A1S2ZCC2</accession>
<keyword evidence="6 11" id="KW-1133">Transmembrane helix</keyword>
<dbReference type="InterPro" id="IPR017452">
    <property type="entry name" value="GPCR_Rhodpsn_7TM"/>
</dbReference>
<dbReference type="Proteomes" id="UP001652624">
    <property type="component" value="Chromosome 21"/>
</dbReference>
<evidence type="ECO:0000256" key="7">
    <source>
        <dbReference type="ARBA" id="ARBA00023040"/>
    </source>
</evidence>
<dbReference type="GO" id="GO:0007606">
    <property type="term" value="P:sensory perception of chemical stimulus"/>
    <property type="evidence" value="ECO:0007669"/>
    <property type="project" value="UniProtKB-ARBA"/>
</dbReference>
<comment type="similarity">
    <text evidence="2 11">Belongs to the G-protein coupled receptor 1 family.</text>
</comment>
<name>A0A1S2ZCC2_ERIEU</name>
<keyword evidence="3 11" id="KW-1003">Cell membrane</keyword>
<protein>
    <recommendedName>
        <fullName evidence="11">Vomeronasal type-1 receptor</fullName>
    </recommendedName>
</protein>
<dbReference type="PANTHER" id="PTHR24062">
    <property type="entry name" value="VOMERONASAL TYPE-1 RECEPTOR"/>
    <property type="match status" value="1"/>
</dbReference>
<feature type="transmembrane region" description="Helical" evidence="11">
    <location>
        <begin position="273"/>
        <end position="293"/>
    </location>
</feature>
<evidence type="ECO:0000256" key="4">
    <source>
        <dbReference type="ARBA" id="ARBA00022507"/>
    </source>
</evidence>
<sequence length="307" mass="35058">MNLSEDMKLHAIVATRNAFFSEVGIGTLANTFLLLSYTLIFLLQSKPRPMDLIIIQLALIHIMVLMTTGFLVTNIFGSSHFWNDFTCKLVIYISRLSRNLSICTSCLLSILQAITLSPQSSCLAKFKHKSSQHSLYCLFLLWLFNMSMNTHFFVSIFVNLNVSSTHVLFVAEFCSVWPQNYFLMQILFTLMIFRDVTFIGLMLLSSGYMVTVLYRHRKLSRQLHSTSLSPRAAPEKRATQTILLLMGFFGVMYIMDCIMSSSRTVWANDPVRLYVQVLVANAYATISPFVLISTEKRFITLRKTVTV</sequence>
<comment type="subcellular location">
    <subcellularLocation>
        <location evidence="1 11">Cell membrane</location>
        <topology evidence="1 11">Multi-pass membrane protein</topology>
    </subcellularLocation>
</comment>
<dbReference type="GO" id="GO:0019236">
    <property type="term" value="P:response to pheromone"/>
    <property type="evidence" value="ECO:0007669"/>
    <property type="project" value="UniProtKB-KW"/>
</dbReference>
<feature type="transmembrane region" description="Helical" evidence="11">
    <location>
        <begin position="182"/>
        <end position="214"/>
    </location>
</feature>
<evidence type="ECO:0000256" key="6">
    <source>
        <dbReference type="ARBA" id="ARBA00022989"/>
    </source>
</evidence>
<proteinExistence type="inferred from homology"/>
<evidence type="ECO:0000313" key="14">
    <source>
        <dbReference type="RefSeq" id="XP_007517180.1"/>
    </source>
</evidence>
<dbReference type="InterPro" id="IPR004072">
    <property type="entry name" value="Vmron_rcpt_1"/>
</dbReference>
<dbReference type="FunFam" id="1.20.1070.10:FF:000051">
    <property type="entry name" value="Vomeronasal type-1 receptor"/>
    <property type="match status" value="1"/>
</dbReference>
<evidence type="ECO:0000256" key="2">
    <source>
        <dbReference type="ARBA" id="ARBA00010663"/>
    </source>
</evidence>
<dbReference type="GeneID" id="103108221"/>
<feature type="transmembrane region" description="Helical" evidence="11">
    <location>
        <begin position="135"/>
        <end position="162"/>
    </location>
</feature>
<dbReference type="eggNOG" id="ENOG502SNRJ">
    <property type="taxonomic scope" value="Eukaryota"/>
</dbReference>
<dbReference type="PRINTS" id="PR01534">
    <property type="entry name" value="VOMERONASL1R"/>
</dbReference>
<evidence type="ECO:0000256" key="5">
    <source>
        <dbReference type="ARBA" id="ARBA00022692"/>
    </source>
</evidence>
<keyword evidence="7 11" id="KW-0297">G-protein coupled receptor</keyword>
<evidence type="ECO:0000256" key="10">
    <source>
        <dbReference type="ARBA" id="ARBA00023224"/>
    </source>
</evidence>
<evidence type="ECO:0000256" key="9">
    <source>
        <dbReference type="ARBA" id="ARBA00023170"/>
    </source>
</evidence>
<dbReference type="RefSeq" id="XP_007517180.1">
    <property type="nucleotide sequence ID" value="XM_007517118.2"/>
</dbReference>
<keyword evidence="5 11" id="KW-0812">Transmembrane</keyword>
<organism evidence="13 14">
    <name type="scientific">Erinaceus europaeus</name>
    <name type="common">Western European hedgehog</name>
    <dbReference type="NCBI Taxonomy" id="9365"/>
    <lineage>
        <taxon>Eukaryota</taxon>
        <taxon>Metazoa</taxon>
        <taxon>Chordata</taxon>
        <taxon>Craniata</taxon>
        <taxon>Vertebrata</taxon>
        <taxon>Euteleostomi</taxon>
        <taxon>Mammalia</taxon>
        <taxon>Eutheria</taxon>
        <taxon>Laurasiatheria</taxon>
        <taxon>Eulipotyphla</taxon>
        <taxon>Erinaceidae</taxon>
        <taxon>Erinaceinae</taxon>
        <taxon>Erinaceus</taxon>
    </lineage>
</organism>
<dbReference type="GO" id="GO:0005886">
    <property type="term" value="C:plasma membrane"/>
    <property type="evidence" value="ECO:0007669"/>
    <property type="project" value="UniProtKB-SubCell"/>
</dbReference>
<dbReference type="Gene3D" id="1.20.1070.10">
    <property type="entry name" value="Rhodopsin 7-helix transmembrane proteins"/>
    <property type="match status" value="1"/>
</dbReference>
<dbReference type="OrthoDB" id="9606139at2759"/>
<dbReference type="GO" id="GO:0016503">
    <property type="term" value="F:pheromone receptor activity"/>
    <property type="evidence" value="ECO:0007669"/>
    <property type="project" value="InterPro"/>
</dbReference>
<keyword evidence="8 11" id="KW-0472">Membrane</keyword>
<feature type="transmembrane region" description="Helical" evidence="11">
    <location>
        <begin position="241"/>
        <end position="261"/>
    </location>
</feature>
<feature type="transmembrane region" description="Helical" evidence="11">
    <location>
        <begin position="52"/>
        <end position="76"/>
    </location>
</feature>
<feature type="transmembrane region" description="Helical" evidence="11">
    <location>
        <begin position="23"/>
        <end position="43"/>
    </location>
</feature>
<evidence type="ECO:0000313" key="13">
    <source>
        <dbReference type="Proteomes" id="UP001652624"/>
    </source>
</evidence>
<evidence type="ECO:0000256" key="11">
    <source>
        <dbReference type="RuleBase" id="RU364061"/>
    </source>
</evidence>
<keyword evidence="4 11" id="KW-0589">Pheromone response</keyword>